<organism evidence="2 3">
    <name type="scientific">Paenibacillus thalictri</name>
    <dbReference type="NCBI Taxonomy" id="2527873"/>
    <lineage>
        <taxon>Bacteria</taxon>
        <taxon>Bacillati</taxon>
        <taxon>Bacillota</taxon>
        <taxon>Bacilli</taxon>
        <taxon>Bacillales</taxon>
        <taxon>Paenibacillaceae</taxon>
        <taxon>Paenibacillus</taxon>
    </lineage>
</organism>
<dbReference type="PROSITE" id="PS51257">
    <property type="entry name" value="PROKAR_LIPOPROTEIN"/>
    <property type="match status" value="1"/>
</dbReference>
<reference evidence="2 3" key="1">
    <citation type="submission" date="2019-02" db="EMBL/GenBank/DDBJ databases">
        <title>Paenibacillus sp. nov., isolated from surface-sterilized tissue of Thalictrum simplex L.</title>
        <authorList>
            <person name="Tuo L."/>
        </authorList>
    </citation>
    <scope>NUCLEOTIDE SEQUENCE [LARGE SCALE GENOMIC DNA]</scope>
    <source>
        <strain evidence="2 3">N2SHLJ1</strain>
    </source>
</reference>
<keyword evidence="3" id="KW-1185">Reference proteome</keyword>
<proteinExistence type="predicted"/>
<protein>
    <submittedName>
        <fullName evidence="2">Uncharacterized protein</fullName>
    </submittedName>
</protein>
<dbReference type="RefSeq" id="WP_131014528.1">
    <property type="nucleotide sequence ID" value="NZ_SIRE01000011.1"/>
</dbReference>
<evidence type="ECO:0000313" key="3">
    <source>
        <dbReference type="Proteomes" id="UP000293142"/>
    </source>
</evidence>
<dbReference type="Gene3D" id="3.40.50.2300">
    <property type="match status" value="1"/>
</dbReference>
<feature type="chain" id="PRO_5039055269" evidence="1">
    <location>
        <begin position="21"/>
        <end position="277"/>
    </location>
</feature>
<comment type="caution">
    <text evidence="2">The sequence shown here is derived from an EMBL/GenBank/DDBJ whole genome shotgun (WGS) entry which is preliminary data.</text>
</comment>
<dbReference type="AlphaFoldDB" id="A0A4Q9DSE1"/>
<dbReference type="Proteomes" id="UP000293142">
    <property type="component" value="Unassembled WGS sequence"/>
</dbReference>
<sequence length="277" mass="30647">MKAKAILPALAIILLLCSCGKNIPTITADQLKSKHAVLMVTSAELSDSGKAAVQKALANWRQTQNISYEWVSGASELNDDIVGNIESVPYDYVLLVGSSLSQQALTVSAQYPDKKWMLFDDDMARQPAAASNANVMYKRTDPNLLQNDWNDWVQTQLQQGISMEWVTQTAKPVPSNWAPSEEADHIVYTDSAATWFSQLQFQAKQHGSGWIVLYGKVDNNALQRIKTLGIQVTNMSEGKVEMNWDDILSGALDMIASSKWNPGIQQYTGSEAVFSRK</sequence>
<dbReference type="OrthoDB" id="2549976at2"/>
<evidence type="ECO:0000256" key="1">
    <source>
        <dbReference type="SAM" id="SignalP"/>
    </source>
</evidence>
<dbReference type="EMBL" id="SIRE01000011">
    <property type="protein sequence ID" value="TBL77795.1"/>
    <property type="molecule type" value="Genomic_DNA"/>
</dbReference>
<accession>A0A4Q9DSE1</accession>
<feature type="signal peptide" evidence="1">
    <location>
        <begin position="1"/>
        <end position="20"/>
    </location>
</feature>
<keyword evidence="1" id="KW-0732">Signal</keyword>
<name>A0A4Q9DSE1_9BACL</name>
<evidence type="ECO:0000313" key="2">
    <source>
        <dbReference type="EMBL" id="TBL77795.1"/>
    </source>
</evidence>
<gene>
    <name evidence="2" type="ORF">EYB31_16780</name>
</gene>